<dbReference type="Pfam" id="PF13439">
    <property type="entry name" value="Glyco_transf_4"/>
    <property type="match status" value="1"/>
</dbReference>
<evidence type="ECO:0000256" key="2">
    <source>
        <dbReference type="ARBA" id="ARBA00022679"/>
    </source>
</evidence>
<keyword evidence="6" id="KW-1185">Reference proteome</keyword>
<dbReference type="RefSeq" id="WP_143988053.1">
    <property type="nucleotide sequence ID" value="NZ_CP041692.1"/>
</dbReference>
<dbReference type="AlphaFoldDB" id="A0A516Q3W4"/>
<evidence type="ECO:0000259" key="4">
    <source>
        <dbReference type="Pfam" id="PF13439"/>
    </source>
</evidence>
<gene>
    <name evidence="5" type="ORF">FOE78_21370</name>
</gene>
<dbReference type="Gene3D" id="3.40.50.2000">
    <property type="entry name" value="Glycogen Phosphorylase B"/>
    <property type="match status" value="2"/>
</dbReference>
<protein>
    <submittedName>
        <fullName evidence="5">Glycosyltransferase family 1 protein</fullName>
    </submittedName>
</protein>
<reference evidence="5 6" key="1">
    <citation type="submission" date="2019-07" db="EMBL/GenBank/DDBJ databases">
        <title>Microlunatus dokdonensis sp. nov. isolated from the rhizospheric soil of the wild plant Elymus tsukushiensis.</title>
        <authorList>
            <person name="Ghim S.-Y."/>
            <person name="Hwang Y.-J."/>
            <person name="Son J.-S."/>
            <person name="Shin J.-H."/>
        </authorList>
    </citation>
    <scope>NUCLEOTIDE SEQUENCE [LARGE SCALE GENOMIC DNA]</scope>
    <source>
        <strain evidence="5 6">KUDC0627</strain>
    </source>
</reference>
<evidence type="ECO:0000313" key="5">
    <source>
        <dbReference type="EMBL" id="QDP98109.1"/>
    </source>
</evidence>
<evidence type="ECO:0000256" key="1">
    <source>
        <dbReference type="ARBA" id="ARBA00022676"/>
    </source>
</evidence>
<evidence type="ECO:0000313" key="6">
    <source>
        <dbReference type="Proteomes" id="UP000319263"/>
    </source>
</evidence>
<dbReference type="InterPro" id="IPR028098">
    <property type="entry name" value="Glyco_trans_4-like_N"/>
</dbReference>
<feature type="domain" description="Glycosyl transferase family 1" evidence="3">
    <location>
        <begin position="199"/>
        <end position="338"/>
    </location>
</feature>
<dbReference type="EMBL" id="CP041692">
    <property type="protein sequence ID" value="QDP98109.1"/>
    <property type="molecule type" value="Genomic_DNA"/>
</dbReference>
<feature type="domain" description="Glycosyltransferase subfamily 4-like N-terminal" evidence="4">
    <location>
        <begin position="15"/>
        <end position="180"/>
    </location>
</feature>
<dbReference type="InterPro" id="IPR050194">
    <property type="entry name" value="Glycosyltransferase_grp1"/>
</dbReference>
<dbReference type="OrthoDB" id="9802525at2"/>
<dbReference type="Pfam" id="PF00534">
    <property type="entry name" value="Glycos_transf_1"/>
    <property type="match status" value="1"/>
</dbReference>
<dbReference type="KEGG" id="mik:FOE78_21370"/>
<keyword evidence="1" id="KW-0328">Glycosyltransferase</keyword>
<proteinExistence type="predicted"/>
<sequence length="379" mass="41073">MRIAYVSETWAPSIDGVVSRLRATLAELTRRGIEVMLIVPDGHGVSEHPAGVEVVEIPSVGWQWVSGGRLFAIPLQGRVQRVLRHFAPDLVHALSPYILGRAGISAARALELPVVSSFHQDLAAVSREAGLGFMAGPIWAYFRHQHGLSDRNLVTSRAMIDLMHRQRIGSVELWPFGVDSVRFTPARRDPIARQRLFGAGSDTIALYVGRLAPEKDLRRLHRLARTPGIRLVLVGDGPQRRELERELSNSGAHFTGWLTGDDLADAYAAADVLTFPSNTETLGFALIEALASGLPVLAAASEPTAEILGGCAGGMMLRPYEWNDAASRITDLIGEDRRPAAAAAARARALAWDWASATDTLLGIYASLLRADPLRVPLA</sequence>
<dbReference type="InterPro" id="IPR001296">
    <property type="entry name" value="Glyco_trans_1"/>
</dbReference>
<dbReference type="GO" id="GO:0016758">
    <property type="term" value="F:hexosyltransferase activity"/>
    <property type="evidence" value="ECO:0007669"/>
    <property type="project" value="TreeGrafter"/>
</dbReference>
<evidence type="ECO:0000259" key="3">
    <source>
        <dbReference type="Pfam" id="PF00534"/>
    </source>
</evidence>
<dbReference type="PANTHER" id="PTHR45947">
    <property type="entry name" value="SULFOQUINOVOSYL TRANSFERASE SQD2"/>
    <property type="match status" value="1"/>
</dbReference>
<dbReference type="Proteomes" id="UP000319263">
    <property type="component" value="Chromosome"/>
</dbReference>
<organism evidence="5 6">
    <name type="scientific">Microlunatus elymi</name>
    <dbReference type="NCBI Taxonomy" id="2596828"/>
    <lineage>
        <taxon>Bacteria</taxon>
        <taxon>Bacillati</taxon>
        <taxon>Actinomycetota</taxon>
        <taxon>Actinomycetes</taxon>
        <taxon>Propionibacteriales</taxon>
        <taxon>Propionibacteriaceae</taxon>
        <taxon>Microlunatus</taxon>
    </lineage>
</organism>
<dbReference type="SUPFAM" id="SSF53756">
    <property type="entry name" value="UDP-Glycosyltransferase/glycogen phosphorylase"/>
    <property type="match status" value="1"/>
</dbReference>
<dbReference type="PANTHER" id="PTHR45947:SF3">
    <property type="entry name" value="SULFOQUINOVOSYL TRANSFERASE SQD2"/>
    <property type="match status" value="1"/>
</dbReference>
<accession>A0A516Q3W4</accession>
<dbReference type="GO" id="GO:1901137">
    <property type="term" value="P:carbohydrate derivative biosynthetic process"/>
    <property type="evidence" value="ECO:0007669"/>
    <property type="project" value="UniProtKB-ARBA"/>
</dbReference>
<keyword evidence="2 5" id="KW-0808">Transferase</keyword>
<name>A0A516Q3W4_9ACTN</name>